<dbReference type="OrthoDB" id="203436at2157"/>
<dbReference type="Pfam" id="PF23423">
    <property type="entry name" value="DUF7111"/>
    <property type="match status" value="1"/>
</dbReference>
<sequence length="100" mass="10753">MTDDRTAEADGITASYDETETERLLEFAAIGETSTARPGATAAIAQNREGYAMLKVRPTADGDELERYYGFDMALDHAAELLGVSPHDLPIPTAAEDMGM</sequence>
<dbReference type="EMBL" id="CP045488">
    <property type="protein sequence ID" value="QFU83224.1"/>
    <property type="molecule type" value="Genomic_DNA"/>
</dbReference>
<proteinExistence type="predicted"/>
<dbReference type="InterPro" id="IPR055535">
    <property type="entry name" value="DUF7111"/>
</dbReference>
<dbReference type="AlphaFoldDB" id="A0A5P9P4Z9"/>
<dbReference type="GeneID" id="42301802"/>
<dbReference type="KEGG" id="nas:GCU68_12120"/>
<gene>
    <name evidence="1" type="ORF">GCU68_12120</name>
</gene>
<reference evidence="1 2" key="1">
    <citation type="journal article" date="2007" name="Int. J. Syst. Evol. Microbiol.">
        <title>Natronorubrum sulfidifaciens sp. nov., an extremely haloalkaliphilic archaeon isolated from Aiding salt lake in Xin-Jiang, China.</title>
        <authorList>
            <person name="Cui H.L."/>
            <person name="Tohty D."/>
            <person name="Liu H.C."/>
            <person name="Liu S.J."/>
            <person name="Oren A."/>
            <person name="Zhou P.J."/>
        </authorList>
    </citation>
    <scope>NUCLEOTIDE SEQUENCE [LARGE SCALE GENOMIC DNA]</scope>
    <source>
        <strain evidence="1 2">7-3</strain>
    </source>
</reference>
<accession>A0A5P9P4Z9</accession>
<dbReference type="Proteomes" id="UP000326170">
    <property type="component" value="Chromosome"/>
</dbReference>
<name>A0A5P9P4Z9_9EURY</name>
<evidence type="ECO:0000313" key="2">
    <source>
        <dbReference type="Proteomes" id="UP000326170"/>
    </source>
</evidence>
<protein>
    <submittedName>
        <fullName evidence="1">Uncharacterized protein</fullName>
    </submittedName>
</protein>
<dbReference type="RefSeq" id="WP_152941943.1">
    <property type="nucleotide sequence ID" value="NZ_CP045488.1"/>
</dbReference>
<keyword evidence="2" id="KW-1185">Reference proteome</keyword>
<organism evidence="1 2">
    <name type="scientific">Natronorubrum aibiense</name>
    <dbReference type="NCBI Taxonomy" id="348826"/>
    <lineage>
        <taxon>Archaea</taxon>
        <taxon>Methanobacteriati</taxon>
        <taxon>Methanobacteriota</taxon>
        <taxon>Stenosarchaea group</taxon>
        <taxon>Halobacteria</taxon>
        <taxon>Halobacteriales</taxon>
        <taxon>Natrialbaceae</taxon>
        <taxon>Natronorubrum</taxon>
    </lineage>
</organism>
<evidence type="ECO:0000313" key="1">
    <source>
        <dbReference type="EMBL" id="QFU83224.1"/>
    </source>
</evidence>